<dbReference type="Proteomes" id="UP000887576">
    <property type="component" value="Unplaced"/>
</dbReference>
<evidence type="ECO:0000313" key="1">
    <source>
        <dbReference type="Proteomes" id="UP000887576"/>
    </source>
</evidence>
<name>A0AC34R160_9BILA</name>
<reference evidence="2" key="1">
    <citation type="submission" date="2022-11" db="UniProtKB">
        <authorList>
            <consortium name="WormBaseParasite"/>
        </authorList>
    </citation>
    <scope>IDENTIFICATION</scope>
</reference>
<evidence type="ECO:0000313" key="2">
    <source>
        <dbReference type="WBParaSite" id="JU765_v2.g258.t1"/>
    </source>
</evidence>
<protein>
    <submittedName>
        <fullName evidence="2">Uncharacterized protein</fullName>
    </submittedName>
</protein>
<sequence length="348" mass="39208">MSKRSFEYISGTRGFKENAYHDRSSFLPPPSLKTSRWGPENPTPQAWLPNQDSVHYNRSPPPAAAVCSPNVEEQETVNEDRRSKNFHRERYYPVNRLPTGKFVGSRTVGEDFRERREEEARNQLPPKVTVAQPGANTSIFKVLPPKRPGQGVASDHVVIPLATFGSETGKRRVVDIHPEQFMEDAQNDRDDEAESSRQMKQEILESFIYRNKPSTTTNGVNSSRVVDSPVSRLPKDLDVNSSSSSETIMNASTNLPSSSSNTDFQIKREPVDECLENNNTNVMQSFSNGFASGNYPNQSNNVVLQQLLDQWNQMAYQLNVLTENLVQLRNAFEQCTPVLCSLLQQNSP</sequence>
<organism evidence="1 2">
    <name type="scientific">Panagrolaimus sp. JU765</name>
    <dbReference type="NCBI Taxonomy" id="591449"/>
    <lineage>
        <taxon>Eukaryota</taxon>
        <taxon>Metazoa</taxon>
        <taxon>Ecdysozoa</taxon>
        <taxon>Nematoda</taxon>
        <taxon>Chromadorea</taxon>
        <taxon>Rhabditida</taxon>
        <taxon>Tylenchina</taxon>
        <taxon>Panagrolaimomorpha</taxon>
        <taxon>Panagrolaimoidea</taxon>
        <taxon>Panagrolaimidae</taxon>
        <taxon>Panagrolaimus</taxon>
    </lineage>
</organism>
<dbReference type="WBParaSite" id="JU765_v2.g258.t1">
    <property type="protein sequence ID" value="JU765_v2.g258.t1"/>
    <property type="gene ID" value="JU765_v2.g258"/>
</dbReference>
<proteinExistence type="predicted"/>
<accession>A0AC34R160</accession>